<dbReference type="OrthoDB" id="8237335at2"/>
<keyword evidence="1" id="KW-0732">Signal</keyword>
<dbReference type="RefSeq" id="WP_137100037.1">
    <property type="nucleotide sequence ID" value="NZ_CP039865.1"/>
</dbReference>
<evidence type="ECO:0008006" key="4">
    <source>
        <dbReference type="Google" id="ProtNLM"/>
    </source>
</evidence>
<dbReference type="KEGG" id="paqt:E8L99_13520"/>
<reference evidence="2 3" key="1">
    <citation type="submission" date="2019-04" db="EMBL/GenBank/DDBJ databases">
        <title>Phreatobacter aquaticus sp. nov.</title>
        <authorList>
            <person name="Choi A."/>
            <person name="Baek K."/>
        </authorList>
    </citation>
    <scope>NUCLEOTIDE SEQUENCE [LARGE SCALE GENOMIC DNA]</scope>
    <source>
        <strain evidence="2 3">NMCR1094</strain>
    </source>
</reference>
<name>A0A4D7QMK3_9HYPH</name>
<dbReference type="Proteomes" id="UP000298588">
    <property type="component" value="Chromosome"/>
</dbReference>
<feature type="signal peptide" evidence="1">
    <location>
        <begin position="1"/>
        <end position="28"/>
    </location>
</feature>
<evidence type="ECO:0000313" key="2">
    <source>
        <dbReference type="EMBL" id="QCK86706.1"/>
    </source>
</evidence>
<gene>
    <name evidence="2" type="ORF">E8L99_13520</name>
</gene>
<organism evidence="2 3">
    <name type="scientific">Phreatobacter aquaticus</name>
    <dbReference type="NCBI Taxonomy" id="2570229"/>
    <lineage>
        <taxon>Bacteria</taxon>
        <taxon>Pseudomonadati</taxon>
        <taxon>Pseudomonadota</taxon>
        <taxon>Alphaproteobacteria</taxon>
        <taxon>Hyphomicrobiales</taxon>
        <taxon>Phreatobacteraceae</taxon>
        <taxon>Phreatobacter</taxon>
    </lineage>
</organism>
<dbReference type="AlphaFoldDB" id="A0A4D7QMK3"/>
<evidence type="ECO:0000313" key="3">
    <source>
        <dbReference type="Proteomes" id="UP000298588"/>
    </source>
</evidence>
<feature type="chain" id="PRO_5020932896" description="DUF4864 domain-containing protein" evidence="1">
    <location>
        <begin position="29"/>
        <end position="142"/>
    </location>
</feature>
<evidence type="ECO:0000256" key="1">
    <source>
        <dbReference type="SAM" id="SignalP"/>
    </source>
</evidence>
<dbReference type="EMBL" id="CP039865">
    <property type="protein sequence ID" value="QCK86706.1"/>
    <property type="molecule type" value="Genomic_DNA"/>
</dbReference>
<proteinExistence type="predicted"/>
<sequence length="142" mass="15845">MMLMHRRFAFAAAFGLVVAALTTDAALAQRVPPGPPAIEAEFREFIGGFRQALRANDANAVAALSRFPMQHNGDMHDQAAFLRTTYRQLFTQRNRTCLQNVRPVYDKDGEGTHSYVVFCGDTGFYFTKKADGFRFAETGVND</sequence>
<accession>A0A4D7QMK3</accession>
<protein>
    <recommendedName>
        <fullName evidence="4">DUF4864 domain-containing protein</fullName>
    </recommendedName>
</protein>
<keyword evidence="3" id="KW-1185">Reference proteome</keyword>